<dbReference type="InterPro" id="IPR013783">
    <property type="entry name" value="Ig-like_fold"/>
</dbReference>
<evidence type="ECO:0000313" key="3">
    <source>
        <dbReference type="EMBL" id="MBK6088820.1"/>
    </source>
</evidence>
<dbReference type="RefSeq" id="WP_201427652.1">
    <property type="nucleotide sequence ID" value="NZ_JAEQMG010000087.1"/>
</dbReference>
<gene>
    <name evidence="3" type="ORF">JKK62_09200</name>
</gene>
<reference evidence="3" key="1">
    <citation type="submission" date="2021-01" db="EMBL/GenBank/DDBJ databases">
        <title>Genome public.</title>
        <authorList>
            <person name="Liu C."/>
            <person name="Sun Q."/>
        </authorList>
    </citation>
    <scope>NUCLEOTIDE SEQUENCE</scope>
    <source>
        <strain evidence="3">M6</strain>
    </source>
</reference>
<feature type="signal peptide" evidence="1">
    <location>
        <begin position="1"/>
        <end position="32"/>
    </location>
</feature>
<name>A0A934WRY1_9FIRM</name>
<accession>A0A934WRY1</accession>
<dbReference type="Pfam" id="PF18998">
    <property type="entry name" value="Flg_new_2"/>
    <property type="match status" value="1"/>
</dbReference>
<comment type="caution">
    <text evidence="3">The sequence shown here is derived from an EMBL/GenBank/DDBJ whole genome shotgun (WGS) entry which is preliminary data.</text>
</comment>
<dbReference type="Proteomes" id="UP000633365">
    <property type="component" value="Unassembled WGS sequence"/>
</dbReference>
<dbReference type="EMBL" id="JAEQMG010000087">
    <property type="protein sequence ID" value="MBK6088820.1"/>
    <property type="molecule type" value="Genomic_DNA"/>
</dbReference>
<dbReference type="InterPro" id="IPR044060">
    <property type="entry name" value="Bacterial_rp_domain"/>
</dbReference>
<dbReference type="Gene3D" id="2.60.40.10">
    <property type="entry name" value="Immunoglobulins"/>
    <property type="match status" value="1"/>
</dbReference>
<keyword evidence="1" id="KW-0732">Signal</keyword>
<feature type="domain" description="Bacterial repeat" evidence="2">
    <location>
        <begin position="179"/>
        <end position="254"/>
    </location>
</feature>
<sequence>MKQRIKHFSKSTMSVILAVCMLVSCLTVGLIATDAAQVTSENRVGASVGWTAADCYMHYSADGGTNWVNAAMDSEEKITLTLYSETTIRYFLVAERTWYRYNGYYTEKPSGTSTSSDNFYARISGTWNNNTTSDSDYIETTLPSGVYTITYETRYQYGNTSNVTLQYHFYRSGDAETQYAVTISAGTGGFVSPNSKQVGATTQTLPTAVPDYGYKFSGWTTEDTSTITLGNASSANAATISASGAGTVTANFAPDDGKSLYIAGRFHVKATDGANTYFNTWDGSTSDNWDDDSEVIQLLPTGNDFEYSVNTHCSFTELSQTIGDGSNTYDPYFFIYDKDITKRFFAPSSSTHLNASTTYVDLVEEGTTGAANNNMRFNYTSDDGPVIIFYNTITKRLRYELEGENYFVTSAGANDSTAGFTSNIWAAKDSAGKMTDNGNGTYSITFSEKEMGWYRFKINGYDGAASLGTWGGANVTYASDEGTAACITDKSTENSGNAKFYLTKTSDVTVTINTSTHEITVSAAATPGTVTYQYYIVGMASDGTSGMFDNVWADDWKVFSAEDKMTTSDGGTTYTLEKNDFGGSYGTYIYEAVRVGSDGSKEYYPGNSVTQTVDVTQKAKKVVYTLTFSGGDFLSLTADVTNKSNSSDETYDTIFVKGNKDDNYHLLYSSSGSQAAGYSHTSIQAYKITNSSSQNVYYFKIPVSSYVSTSSHAFLVTKNGTNYYNCASGNSSTLNISATRVERAKTYLTVETNNFNGDVNSSYKDNRYHYAKAKFNDSSYTSQFNYIVLAYNSSTKTYTFDVYGDASGGGTDPSFVNFVDLYAKNGNLRDSSYNRFTNLANTDVMSVTTPDGIVYTKDSHANWGTATSGGTWETDKSGYDSNYDKITNIPVGSKVVLRTTLSNNNQKFDDRYFSASHYLKAYSFNGYTYQLHTPAEAVTSGNAQYYEETWTAEAINAANMKSGKTVEITPIYYLKDNTYTKTFFIDGYEGLLQEKWGTLLCVYPYYKGSSNKSNAFGGYPGQPMLYWGGKFQMEIPLTVDGTATGKEIKGLTMHNAYWDLLHRKLDGKCDDGHCQTYDYDDFYKIYKEKNADTIFFRYKYYPKKDYSYNGATISAGHDNYGDGYSYDNHSFQNDSLNTAAKCVSAGNGVEIVTDYYGRQIDVFGTRLTSAQQSGYDGGTTPQTKELLLVSTGYKNTYVGHYATEWAVYAPASGYTKNNDAAHKFIGYISSSMLYLNNIGRVSQYSGGTNTGDGQMSSSKYKNTYNYLKEHYEGVPALISYEKEIHNYSLDQADRSDGKWYYSTSSDRLTANIKIQTTSATTDVTLLGDHNWTDSAFTAAGAGNETNVDANGNSAYFTNTTPEYLYGKTTSGSILADPSGQFTFQAYSGNGWTFVGWVRYSDGKYYEIADKDGLGSSNISANDTYIARFMPAAKGSLVISHNIVKDSTHKGDGTKYLKVEVMNGDSVVKTYEKTDGSDIDVSAYIDSTKYSSYKLRITLVTEPDEDCAVADRSVALGADSKYDRYRTDTSNNSIAPASPLDAGVTYNSVILVNISDVYDNTNGVTALRYTTELTKTELNYAYRIVYTYKSRFWGNQTYTVEGFVDEMESAKYFSGVKSTATLNKSFIVSSTPYEKNFRQKIDWNYDSMTNNAAGSPQALVTINGTAKENVYFMQAAVGSTNTVDDTVRAEFFLPYKYNEETKSETGLDLYNAEGTKLEGTEIAFDDRHYESSTVKSQAGHLFNYDSSIPNIPTSGQTTDDFPKLVKAAPYVLKKGVWNTEDSKWIFTNLSGDDFHYADTYTTKEYDGNMSFEIGGTYYYATETAPEDIPPGASTQQLTALNTESWFDDNGTSATYTFAKKDGDNVYYFYFEENECLGYKVSSKGNVIDGIIQNSNAEMTTEPSDASYTFYKKFYFTRWDIFTADGKTFVASSFANSRAFNYSGYEDYIIIPVYNDKESNSGRSTTITFMGDTRNQWNMGGLGHYKSGAVASQGEESTNLSDCDTQGDKILIDFGLAFNNAGTKLTPDDRAGFIIERLDKLDTTEGIPVTGLKDSNAITSLSYYEKKYAAGSGNAYAYDSDAVLSSANGFAADSSNKTKPTCSGAAIFRAATIAKLDNFDRMQYTNTFTNLKDSGQTEQALYVYRATSYLKVNNQDTVISEPIYFTIYDIASR</sequence>
<evidence type="ECO:0000313" key="4">
    <source>
        <dbReference type="Proteomes" id="UP000633365"/>
    </source>
</evidence>
<proteinExistence type="predicted"/>
<evidence type="ECO:0000256" key="1">
    <source>
        <dbReference type="SAM" id="SignalP"/>
    </source>
</evidence>
<dbReference type="PROSITE" id="PS51257">
    <property type="entry name" value="PROKAR_LIPOPROTEIN"/>
    <property type="match status" value="1"/>
</dbReference>
<protein>
    <recommendedName>
        <fullName evidence="2">Bacterial repeat domain-containing protein</fullName>
    </recommendedName>
</protein>
<organism evidence="3 4">
    <name type="scientific">Ruminococcus difficilis</name>
    <dbReference type="NCBI Taxonomy" id="2763069"/>
    <lineage>
        <taxon>Bacteria</taxon>
        <taxon>Bacillati</taxon>
        <taxon>Bacillota</taxon>
        <taxon>Clostridia</taxon>
        <taxon>Eubacteriales</taxon>
        <taxon>Oscillospiraceae</taxon>
        <taxon>Ruminococcus</taxon>
    </lineage>
</organism>
<keyword evidence="4" id="KW-1185">Reference proteome</keyword>
<evidence type="ECO:0000259" key="2">
    <source>
        <dbReference type="Pfam" id="PF18998"/>
    </source>
</evidence>
<feature type="chain" id="PRO_5038810427" description="Bacterial repeat domain-containing protein" evidence="1">
    <location>
        <begin position="33"/>
        <end position="2171"/>
    </location>
</feature>